<keyword evidence="4" id="KW-1185">Reference proteome</keyword>
<keyword evidence="2" id="KW-0812">Transmembrane</keyword>
<organism evidence="3 4">
    <name type="scientific">Glarea lozoyensis (strain ATCC 20868 / MF5171)</name>
    <dbReference type="NCBI Taxonomy" id="1116229"/>
    <lineage>
        <taxon>Eukaryota</taxon>
        <taxon>Fungi</taxon>
        <taxon>Dikarya</taxon>
        <taxon>Ascomycota</taxon>
        <taxon>Pezizomycotina</taxon>
        <taxon>Leotiomycetes</taxon>
        <taxon>Helotiales</taxon>
        <taxon>Helotiaceae</taxon>
        <taxon>Glarea</taxon>
    </lineage>
</organism>
<dbReference type="PANTHER" id="PTHR28187">
    <property type="entry name" value="PROTEIN RCR1-RELATED"/>
    <property type="match status" value="1"/>
</dbReference>
<dbReference type="Proteomes" id="UP000016922">
    <property type="component" value="Unassembled WGS sequence"/>
</dbReference>
<dbReference type="EMBL" id="KE145354">
    <property type="protein sequence ID" value="EPE35357.1"/>
    <property type="molecule type" value="Genomic_DNA"/>
</dbReference>
<accession>S3DA87</accession>
<keyword evidence="2" id="KW-1133">Transmembrane helix</keyword>
<dbReference type="GeneID" id="19470098"/>
<dbReference type="eggNOG" id="ENOG502TGXM">
    <property type="taxonomic scope" value="Eukaryota"/>
</dbReference>
<dbReference type="InterPro" id="IPR020999">
    <property type="entry name" value="Chitin_synth_reg_RCR"/>
</dbReference>
<dbReference type="AlphaFoldDB" id="S3DA87"/>
<feature type="compositionally biased region" description="Polar residues" evidence="1">
    <location>
        <begin position="136"/>
        <end position="148"/>
    </location>
</feature>
<dbReference type="Pfam" id="PF12273">
    <property type="entry name" value="RCR"/>
    <property type="match status" value="1"/>
</dbReference>
<dbReference type="GO" id="GO:0016192">
    <property type="term" value="P:vesicle-mediated transport"/>
    <property type="evidence" value="ECO:0007669"/>
    <property type="project" value="TreeGrafter"/>
</dbReference>
<dbReference type="HOGENOM" id="CLU_1950408_0_0_1"/>
<feature type="compositionally biased region" description="Polar residues" evidence="1">
    <location>
        <begin position="84"/>
        <end position="103"/>
    </location>
</feature>
<feature type="transmembrane region" description="Helical" evidence="2">
    <location>
        <begin position="50"/>
        <end position="70"/>
    </location>
</feature>
<dbReference type="OMA" id="MILPRNA"/>
<gene>
    <name evidence="3" type="ORF">GLAREA_11056</name>
</gene>
<keyword evidence="2" id="KW-0472">Membrane</keyword>
<evidence type="ECO:0000313" key="4">
    <source>
        <dbReference type="Proteomes" id="UP000016922"/>
    </source>
</evidence>
<feature type="region of interest" description="Disordered" evidence="1">
    <location>
        <begin position="80"/>
        <end position="148"/>
    </location>
</feature>
<protein>
    <recommendedName>
        <fullName evidence="5">Chitin synthesis regulation, Congo red resistance, RCR protein</fullName>
    </recommendedName>
</protein>
<dbReference type="KEGG" id="glz:GLAREA_11056"/>
<name>S3DA87_GLAL2</name>
<sequence>MAPLARAIVEKASELVSRELVKRRTCYRTRYGYTQAYRCSNSAWSRFGRWILAGVLILIGLILLLMILCLSRRRKRRAAKYATQPATTYNAPPQTTYNNTGYDQNAGYGNQQYAPPAGAPPPNYGGNEGYYNQGGVSQPGNTYQPQYK</sequence>
<proteinExistence type="predicted"/>
<evidence type="ECO:0000256" key="1">
    <source>
        <dbReference type="SAM" id="MobiDB-lite"/>
    </source>
</evidence>
<reference evidence="3 4" key="1">
    <citation type="journal article" date="2013" name="BMC Genomics">
        <title>Genomics-driven discovery of the pneumocandin biosynthetic gene cluster in the fungus Glarea lozoyensis.</title>
        <authorList>
            <person name="Chen L."/>
            <person name="Yue Q."/>
            <person name="Zhang X."/>
            <person name="Xiang M."/>
            <person name="Wang C."/>
            <person name="Li S."/>
            <person name="Che Y."/>
            <person name="Ortiz-Lopez F.J."/>
            <person name="Bills G.F."/>
            <person name="Liu X."/>
            <person name="An Z."/>
        </authorList>
    </citation>
    <scope>NUCLEOTIDE SEQUENCE [LARGE SCALE GENOMIC DNA]</scope>
    <source>
        <strain evidence="4">ATCC 20868 / MF5171</strain>
    </source>
</reference>
<evidence type="ECO:0000313" key="3">
    <source>
        <dbReference type="EMBL" id="EPE35357.1"/>
    </source>
</evidence>
<evidence type="ECO:0008006" key="5">
    <source>
        <dbReference type="Google" id="ProtNLM"/>
    </source>
</evidence>
<evidence type="ECO:0000256" key="2">
    <source>
        <dbReference type="SAM" id="Phobius"/>
    </source>
</evidence>
<dbReference type="RefSeq" id="XP_008077436.1">
    <property type="nucleotide sequence ID" value="XM_008079245.1"/>
</dbReference>
<dbReference type="PANTHER" id="PTHR28187:SF1">
    <property type="entry name" value="PROTEIN RCR1-RELATED"/>
    <property type="match status" value="1"/>
</dbReference>